<dbReference type="RefSeq" id="WP_174681512.1">
    <property type="nucleotide sequence ID" value="NZ_JABUQZ010000001.1"/>
</dbReference>
<keyword evidence="2" id="KW-1185">Reference proteome</keyword>
<accession>A0ABX2LKR3</accession>
<name>A0ABX2LKR3_9EURY</name>
<reference evidence="1 2" key="1">
    <citation type="submission" date="2020-06" db="EMBL/GenBank/DDBJ databases">
        <title>Haloterrigena sp. nov., an extremely halophilic archaeon isolated from a saline sediment.</title>
        <authorList>
            <person name="Liu B.-B."/>
        </authorList>
    </citation>
    <scope>NUCLEOTIDE SEQUENCE [LARGE SCALE GENOMIC DNA]</scope>
    <source>
        <strain evidence="1 2">SYSU A558-1</strain>
    </source>
</reference>
<sequence length="689" mass="76907">MKPKFEPLDDGLEIIDPIERHRYRLTTHERVDPVPISTDEIPFPVDSTAEISTETITLPSSDLLYIRDQDGLMITEVQPDEQASLPEDQYIIDLSGPMKIYAYVDSTVNVYSDSEHTYISFDDLTAVTIGARSFHTRPAETIVTTSDPSDVMRAVTAFGSALKTTTPERSYPTLRGHPPKIEIGEEFKAPHRLEDRNPTVRIEIPPTLRHIFVISSLAYYLGAEVIPGKRARILTDDGKSHPLDDKNFEESVERVLKKLFFLDCIVRTEGSTPLPLYERQKVEQKLDFDIAHVYSQPLSQQLKTYLEVPFETIESCLPEWRLSVHIEPTTEIIEFLPFIANDLAIVKIQNEDERLTPSSKGQSEAIEEFVRGGVDQPSVKIRSSETHSGGEWQSSTPTVRQTWKLGGNSAVKSTTPLSAYQNNIGRSPREDPIEIKVVCNDPSMREELENVNGVYGTRKELPFDVTIYYDLSIEDLEFILASKSDFLHYIGHIDGDGFQCSDGKLDGASIDSVGMKAFLLNACQSYEQGLHLVNSGSIGGIVTFDEIVNTGAVSVGSIIARLLNRGYPLHAALDVARHKNVIGNQYRLVGNGKTTITQSKTGGPTVCSIDRSKKETRVTINTYTTSWAGNGSIFTPHINSVDKYYLSPRETDQITVSDGELADYLAREQIPVITKTGVRWSKNLAEELF</sequence>
<dbReference type="EMBL" id="JABUQZ010000001">
    <property type="protein sequence ID" value="NUC73694.1"/>
    <property type="molecule type" value="Genomic_DNA"/>
</dbReference>
<protein>
    <recommendedName>
        <fullName evidence="3">CHAT domain-containing protein</fullName>
    </recommendedName>
</protein>
<evidence type="ECO:0008006" key="3">
    <source>
        <dbReference type="Google" id="ProtNLM"/>
    </source>
</evidence>
<dbReference type="Proteomes" id="UP001016761">
    <property type="component" value="Unassembled WGS sequence"/>
</dbReference>
<organism evidence="1 2">
    <name type="scientific">Haloterrigena gelatinilytica</name>
    <dbReference type="NCBI Taxonomy" id="2741724"/>
    <lineage>
        <taxon>Archaea</taxon>
        <taxon>Methanobacteriati</taxon>
        <taxon>Methanobacteriota</taxon>
        <taxon>Stenosarchaea group</taxon>
        <taxon>Halobacteria</taxon>
        <taxon>Halobacteriales</taxon>
        <taxon>Natrialbaceae</taxon>
        <taxon>Haloterrigena</taxon>
    </lineage>
</organism>
<gene>
    <name evidence="1" type="ORF">HTZ84_15520</name>
</gene>
<proteinExistence type="predicted"/>
<evidence type="ECO:0000313" key="2">
    <source>
        <dbReference type="Proteomes" id="UP001016761"/>
    </source>
</evidence>
<comment type="caution">
    <text evidence="1">The sequence shown here is derived from an EMBL/GenBank/DDBJ whole genome shotgun (WGS) entry which is preliminary data.</text>
</comment>
<evidence type="ECO:0000313" key="1">
    <source>
        <dbReference type="EMBL" id="NUC73694.1"/>
    </source>
</evidence>